<proteinExistence type="predicted"/>
<organism evidence="2 3">
    <name type="scientific">Streptomyces siamensis</name>
    <dbReference type="NCBI Taxonomy" id="1274986"/>
    <lineage>
        <taxon>Bacteria</taxon>
        <taxon>Bacillati</taxon>
        <taxon>Actinomycetota</taxon>
        <taxon>Actinomycetes</taxon>
        <taxon>Kitasatosporales</taxon>
        <taxon>Streptomycetaceae</taxon>
        <taxon>Streptomyces</taxon>
    </lineage>
</organism>
<keyword evidence="3" id="KW-1185">Reference proteome</keyword>
<feature type="region of interest" description="Disordered" evidence="1">
    <location>
        <begin position="153"/>
        <end position="172"/>
    </location>
</feature>
<feature type="compositionally biased region" description="Basic and acidic residues" evidence="1">
    <location>
        <begin position="14"/>
        <end position="28"/>
    </location>
</feature>
<dbReference type="EMBL" id="BAABKB010000012">
    <property type="protein sequence ID" value="GAA5014059.1"/>
    <property type="molecule type" value="Genomic_DNA"/>
</dbReference>
<name>A0ABP9IZF1_9ACTN</name>
<evidence type="ECO:0000256" key="1">
    <source>
        <dbReference type="SAM" id="MobiDB-lite"/>
    </source>
</evidence>
<feature type="region of interest" description="Disordered" evidence="1">
    <location>
        <begin position="1"/>
        <end position="147"/>
    </location>
</feature>
<evidence type="ECO:0000313" key="2">
    <source>
        <dbReference type="EMBL" id="GAA5014059.1"/>
    </source>
</evidence>
<feature type="compositionally biased region" description="Basic residues" evidence="1">
    <location>
        <begin position="126"/>
        <end position="136"/>
    </location>
</feature>
<reference evidence="3" key="1">
    <citation type="journal article" date="2019" name="Int. J. Syst. Evol. Microbiol.">
        <title>The Global Catalogue of Microorganisms (GCM) 10K type strain sequencing project: providing services to taxonomists for standard genome sequencing and annotation.</title>
        <authorList>
            <consortium name="The Broad Institute Genomics Platform"/>
            <consortium name="The Broad Institute Genome Sequencing Center for Infectious Disease"/>
            <person name="Wu L."/>
            <person name="Ma J."/>
        </authorList>
    </citation>
    <scope>NUCLEOTIDE SEQUENCE [LARGE SCALE GENOMIC DNA]</scope>
    <source>
        <strain evidence="3">JCM 18409</strain>
    </source>
</reference>
<dbReference type="Proteomes" id="UP001501759">
    <property type="component" value="Unassembled WGS sequence"/>
</dbReference>
<evidence type="ECO:0000313" key="3">
    <source>
        <dbReference type="Proteomes" id="UP001501759"/>
    </source>
</evidence>
<protein>
    <submittedName>
        <fullName evidence="2">Uncharacterized protein</fullName>
    </submittedName>
</protein>
<accession>A0ABP9IZF1</accession>
<comment type="caution">
    <text evidence="2">The sequence shown here is derived from an EMBL/GenBank/DDBJ whole genome shotgun (WGS) entry which is preliminary data.</text>
</comment>
<sequence>MRPRKREIPSGVRPVDHGVRRVPADGARRRPSRPGRTPRGARKRGTGDPQPPEPNSADQDSPRERHTHRVRSGAGTPPEPTPGADPQDRPPGADSQDRPPGADSQDRPPGADSQGRPPGGRTRDGFRRRRPVRIPRHGSGCGGPDTVRRALVVGSPPSWPGTVARPPRPPPTVCPDHLGVALSAAHCGASSTERLRTEVGFR</sequence>
<gene>
    <name evidence="2" type="ORF">GCM10023335_37360</name>
</gene>